<proteinExistence type="inferred from homology"/>
<dbReference type="PANTHER" id="PTHR47990">
    <property type="entry name" value="2-OXOGLUTARATE (2OG) AND FE(II)-DEPENDENT OXYGENASE SUPERFAMILY PROTEIN-RELATED"/>
    <property type="match status" value="1"/>
</dbReference>
<dbReference type="Pfam" id="PF03171">
    <property type="entry name" value="2OG-FeII_Oxy"/>
    <property type="match status" value="1"/>
</dbReference>
<accession>A0AAD4DA07</accession>
<evidence type="ECO:0000313" key="4">
    <source>
        <dbReference type="Proteomes" id="UP001194580"/>
    </source>
</evidence>
<dbReference type="GO" id="GO:0046872">
    <property type="term" value="F:metal ion binding"/>
    <property type="evidence" value="ECO:0007669"/>
    <property type="project" value="UniProtKB-KW"/>
</dbReference>
<organism evidence="3 4">
    <name type="scientific">Linnemannia exigua</name>
    <dbReference type="NCBI Taxonomy" id="604196"/>
    <lineage>
        <taxon>Eukaryota</taxon>
        <taxon>Fungi</taxon>
        <taxon>Fungi incertae sedis</taxon>
        <taxon>Mucoromycota</taxon>
        <taxon>Mortierellomycotina</taxon>
        <taxon>Mortierellomycetes</taxon>
        <taxon>Mortierellales</taxon>
        <taxon>Mortierellaceae</taxon>
        <taxon>Linnemannia</taxon>
    </lineage>
</organism>
<dbReference type="PRINTS" id="PR00682">
    <property type="entry name" value="IPNSYNTHASE"/>
</dbReference>
<gene>
    <name evidence="3" type="ORF">BGZ95_000684</name>
</gene>
<dbReference type="SUPFAM" id="SSF51197">
    <property type="entry name" value="Clavaminate synthase-like"/>
    <property type="match status" value="1"/>
</dbReference>
<evidence type="ECO:0000313" key="3">
    <source>
        <dbReference type="EMBL" id="KAG0271489.1"/>
    </source>
</evidence>
<keyword evidence="1" id="KW-0560">Oxidoreductase</keyword>
<dbReference type="PROSITE" id="PS51471">
    <property type="entry name" value="FE2OG_OXY"/>
    <property type="match status" value="1"/>
</dbReference>
<dbReference type="AlphaFoldDB" id="A0AAD4DA07"/>
<comment type="caution">
    <text evidence="3">The sequence shown here is derived from an EMBL/GenBank/DDBJ whole genome shotgun (WGS) entry which is preliminary data.</text>
</comment>
<comment type="similarity">
    <text evidence="1">Belongs to the iron/ascorbate-dependent oxidoreductase family.</text>
</comment>
<keyword evidence="1" id="KW-0408">Iron</keyword>
<dbReference type="InterPro" id="IPR026992">
    <property type="entry name" value="DIOX_N"/>
</dbReference>
<keyword evidence="4" id="KW-1185">Reference proteome</keyword>
<protein>
    <recommendedName>
        <fullName evidence="2">Fe2OG dioxygenase domain-containing protein</fullName>
    </recommendedName>
</protein>
<dbReference type="GO" id="GO:0016491">
    <property type="term" value="F:oxidoreductase activity"/>
    <property type="evidence" value="ECO:0007669"/>
    <property type="project" value="UniProtKB-KW"/>
</dbReference>
<evidence type="ECO:0000259" key="2">
    <source>
        <dbReference type="PROSITE" id="PS51471"/>
    </source>
</evidence>
<keyword evidence="1" id="KW-0479">Metal-binding</keyword>
<sequence>MSEIHAPAGIVVPTFVEIPFASSLNSSSSTTANIASTSSAVNSSKAPSTTITTIATVTAVASAITASAATTTPTVNPATIVATTTTAKVATKTNEKCKVLSLQDFNNKATRPRFLADMRESLMELGTFYIKDHGITAEMTSGAMKSMQDYFALPLEEKKKMLIGNSRHFRGYKLIGEEFTNNQVDHREQLQFGPEQPAIDSFTPTISPDYQGLQGPNQWPASTLACLPTFQPTVLEFMDQLETLSHRLMEAVALSLGQSAHYFRDLFGATPYYRLKAAKYPSVKNTKAATIGCGAHKDTGFLTVLFQDMVGGLQGQIPATGEWMDTRPVPETFIVTMGEAMERLTGGLYQATVHRVLNNTSGQDRYSIPFFFDPALDTCVPNQIENLDRTTCLDFTHAMTREELPKATVDACQAEETFCGLGITTEGNVSLPASVSSSRATADDEDHWSSGAHVFETVHRCHPEVYARWYCREQ</sequence>
<dbReference type="InterPro" id="IPR027443">
    <property type="entry name" value="IPNS-like_sf"/>
</dbReference>
<dbReference type="InterPro" id="IPR044861">
    <property type="entry name" value="IPNS-like_FE2OG_OXY"/>
</dbReference>
<dbReference type="InterPro" id="IPR050231">
    <property type="entry name" value="Iron_ascorbate_oxido_reductase"/>
</dbReference>
<feature type="domain" description="Fe2OG dioxygenase" evidence="2">
    <location>
        <begin position="270"/>
        <end position="374"/>
    </location>
</feature>
<dbReference type="Gene3D" id="2.60.120.330">
    <property type="entry name" value="B-lactam Antibiotic, Isopenicillin N Synthase, Chain"/>
    <property type="match status" value="1"/>
</dbReference>
<dbReference type="EMBL" id="JAAAIL010001128">
    <property type="protein sequence ID" value="KAG0271489.1"/>
    <property type="molecule type" value="Genomic_DNA"/>
</dbReference>
<dbReference type="Pfam" id="PF14226">
    <property type="entry name" value="DIOX_N"/>
    <property type="match status" value="1"/>
</dbReference>
<dbReference type="Proteomes" id="UP001194580">
    <property type="component" value="Unassembled WGS sequence"/>
</dbReference>
<evidence type="ECO:0000256" key="1">
    <source>
        <dbReference type="RuleBase" id="RU003682"/>
    </source>
</evidence>
<dbReference type="InterPro" id="IPR005123">
    <property type="entry name" value="Oxoglu/Fe-dep_dioxygenase_dom"/>
</dbReference>
<reference evidence="3" key="1">
    <citation type="journal article" date="2020" name="Fungal Divers.">
        <title>Resolving the Mortierellaceae phylogeny through synthesis of multi-gene phylogenetics and phylogenomics.</title>
        <authorList>
            <person name="Vandepol N."/>
            <person name="Liber J."/>
            <person name="Desiro A."/>
            <person name="Na H."/>
            <person name="Kennedy M."/>
            <person name="Barry K."/>
            <person name="Grigoriev I.V."/>
            <person name="Miller A.N."/>
            <person name="O'Donnell K."/>
            <person name="Stajich J.E."/>
            <person name="Bonito G."/>
        </authorList>
    </citation>
    <scope>NUCLEOTIDE SEQUENCE</scope>
    <source>
        <strain evidence="3">NRRL 28262</strain>
    </source>
</reference>
<name>A0AAD4DA07_9FUNG</name>